<sequence length="280" mass="29959">MTNEDGRTLPRMAALEPELDAVPGTVSIWCGRLDGEPAYVRAPDLTHNAASTMKVAIMVTAYRLADEGVLDLDEKVLVHDEFESASGEGTYRSTADYDNDPQPWALLGQTAPLRWLVRRMIVRSSNLATNLVLEQVGLKAVRLTWARAGATHSIVSRGIQDYAAAGAGRNNLVTAADLAGLMRAIGSRQAASKKSCQDMLDVLLSQEVTEDLVQGLPPGTAVAHKNGWIDDIRHSAALVLPTDAPTYALVVCVSATLSEEEGCAVVAKVGAASWADRHLF</sequence>
<dbReference type="GO" id="GO:0016787">
    <property type="term" value="F:hydrolase activity"/>
    <property type="evidence" value="ECO:0007669"/>
    <property type="project" value="UniProtKB-KW"/>
</dbReference>
<evidence type="ECO:0000259" key="1">
    <source>
        <dbReference type="Pfam" id="PF13354"/>
    </source>
</evidence>
<evidence type="ECO:0000313" key="3">
    <source>
        <dbReference type="Proteomes" id="UP001595699"/>
    </source>
</evidence>
<dbReference type="InterPro" id="IPR012338">
    <property type="entry name" value="Beta-lactam/transpept-like"/>
</dbReference>
<gene>
    <name evidence="2" type="ORF">ACFOUW_29140</name>
</gene>
<organism evidence="2 3">
    <name type="scientific">Tenggerimyces flavus</name>
    <dbReference type="NCBI Taxonomy" id="1708749"/>
    <lineage>
        <taxon>Bacteria</taxon>
        <taxon>Bacillati</taxon>
        <taxon>Actinomycetota</taxon>
        <taxon>Actinomycetes</taxon>
        <taxon>Propionibacteriales</taxon>
        <taxon>Nocardioidaceae</taxon>
        <taxon>Tenggerimyces</taxon>
    </lineage>
</organism>
<dbReference type="EMBL" id="JBHRZH010000036">
    <property type="protein sequence ID" value="MFC3764936.1"/>
    <property type="molecule type" value="Genomic_DNA"/>
</dbReference>
<accession>A0ABV7YHW4</accession>
<protein>
    <submittedName>
        <fullName evidence="2">Serine hydrolase</fullName>
    </submittedName>
</protein>
<name>A0ABV7YHW4_9ACTN</name>
<feature type="domain" description="Beta-lactamase class A catalytic" evidence="1">
    <location>
        <begin position="41"/>
        <end position="253"/>
    </location>
</feature>
<dbReference type="Pfam" id="PF13354">
    <property type="entry name" value="Beta-lactamase2"/>
    <property type="match status" value="1"/>
</dbReference>
<dbReference type="PANTHER" id="PTHR35333:SF3">
    <property type="entry name" value="BETA-LACTAMASE-TYPE TRANSPEPTIDASE FOLD CONTAINING PROTEIN"/>
    <property type="match status" value="1"/>
</dbReference>
<reference evidence="3" key="1">
    <citation type="journal article" date="2019" name="Int. J. Syst. Evol. Microbiol.">
        <title>The Global Catalogue of Microorganisms (GCM) 10K type strain sequencing project: providing services to taxonomists for standard genome sequencing and annotation.</title>
        <authorList>
            <consortium name="The Broad Institute Genomics Platform"/>
            <consortium name="The Broad Institute Genome Sequencing Center for Infectious Disease"/>
            <person name="Wu L."/>
            <person name="Ma J."/>
        </authorList>
    </citation>
    <scope>NUCLEOTIDE SEQUENCE [LARGE SCALE GENOMIC DNA]</scope>
    <source>
        <strain evidence="3">CGMCC 4.7241</strain>
    </source>
</reference>
<dbReference type="InterPro" id="IPR000871">
    <property type="entry name" value="Beta-lactam_class-A"/>
</dbReference>
<dbReference type="SUPFAM" id="SSF56601">
    <property type="entry name" value="beta-lactamase/transpeptidase-like"/>
    <property type="match status" value="1"/>
</dbReference>
<proteinExistence type="predicted"/>
<evidence type="ECO:0000313" key="2">
    <source>
        <dbReference type="EMBL" id="MFC3764936.1"/>
    </source>
</evidence>
<comment type="caution">
    <text evidence="2">The sequence shown here is derived from an EMBL/GenBank/DDBJ whole genome shotgun (WGS) entry which is preliminary data.</text>
</comment>
<dbReference type="Gene3D" id="3.40.710.10">
    <property type="entry name" value="DD-peptidase/beta-lactamase superfamily"/>
    <property type="match status" value="1"/>
</dbReference>
<dbReference type="PANTHER" id="PTHR35333">
    <property type="entry name" value="BETA-LACTAMASE"/>
    <property type="match status" value="1"/>
</dbReference>
<keyword evidence="2" id="KW-0378">Hydrolase</keyword>
<dbReference type="RefSeq" id="WP_307782488.1">
    <property type="nucleotide sequence ID" value="NZ_JAFBCM010000001.1"/>
</dbReference>
<dbReference type="InterPro" id="IPR045155">
    <property type="entry name" value="Beta-lactam_cat"/>
</dbReference>
<dbReference type="Proteomes" id="UP001595699">
    <property type="component" value="Unassembled WGS sequence"/>
</dbReference>
<keyword evidence="3" id="KW-1185">Reference proteome</keyword>